<dbReference type="SUPFAM" id="SSF55797">
    <property type="entry name" value="PR-1-like"/>
    <property type="match status" value="1"/>
</dbReference>
<dbReference type="PANTHER" id="PTHR31157">
    <property type="entry name" value="SCP DOMAIN-CONTAINING PROTEIN"/>
    <property type="match status" value="1"/>
</dbReference>
<dbReference type="Gene3D" id="3.40.33.10">
    <property type="entry name" value="CAP"/>
    <property type="match status" value="1"/>
</dbReference>
<protein>
    <submittedName>
        <fullName evidence="3">CAP domain-containing protein</fullName>
    </submittedName>
</protein>
<keyword evidence="4" id="KW-1185">Reference proteome</keyword>
<feature type="signal peptide" evidence="1">
    <location>
        <begin position="1"/>
        <end position="22"/>
    </location>
</feature>
<dbReference type="Pfam" id="PF00188">
    <property type="entry name" value="CAP"/>
    <property type="match status" value="1"/>
</dbReference>
<accession>A0A2U8QZ95</accession>
<keyword evidence="1" id="KW-0732">Signal</keyword>
<dbReference type="PANTHER" id="PTHR31157:SF1">
    <property type="entry name" value="SCP DOMAIN-CONTAINING PROTEIN"/>
    <property type="match status" value="1"/>
</dbReference>
<proteinExistence type="predicted"/>
<name>A0A2U8QZ95_9FLAO</name>
<dbReference type="InterPro" id="IPR035940">
    <property type="entry name" value="CAP_sf"/>
</dbReference>
<evidence type="ECO:0000259" key="2">
    <source>
        <dbReference type="Pfam" id="PF00188"/>
    </source>
</evidence>
<feature type="chain" id="PRO_5015890097" evidence="1">
    <location>
        <begin position="23"/>
        <end position="163"/>
    </location>
</feature>
<dbReference type="PROSITE" id="PS51257">
    <property type="entry name" value="PROKAR_LIPOPROTEIN"/>
    <property type="match status" value="1"/>
</dbReference>
<reference evidence="3 4" key="1">
    <citation type="submission" date="2018-05" db="EMBL/GenBank/DDBJ databases">
        <title>Flavobacterium sp. MEBiC07310.</title>
        <authorList>
            <person name="Baek K."/>
        </authorList>
    </citation>
    <scope>NUCLEOTIDE SEQUENCE [LARGE SCALE GENOMIC DNA]</scope>
    <source>
        <strain evidence="3 4">MEBiC07310</strain>
    </source>
</reference>
<dbReference type="InterPro" id="IPR014044">
    <property type="entry name" value="CAP_dom"/>
</dbReference>
<dbReference type="KEGG" id="fse:DI487_15325"/>
<feature type="domain" description="SCP" evidence="2">
    <location>
        <begin position="48"/>
        <end position="157"/>
    </location>
</feature>
<dbReference type="EMBL" id="CP029463">
    <property type="protein sequence ID" value="AWM15371.1"/>
    <property type="molecule type" value="Genomic_DNA"/>
</dbReference>
<evidence type="ECO:0000256" key="1">
    <source>
        <dbReference type="SAM" id="SignalP"/>
    </source>
</evidence>
<dbReference type="AlphaFoldDB" id="A0A2U8QZ95"/>
<evidence type="ECO:0000313" key="4">
    <source>
        <dbReference type="Proteomes" id="UP000245429"/>
    </source>
</evidence>
<gene>
    <name evidence="3" type="ORF">DI487_15325</name>
</gene>
<dbReference type="Proteomes" id="UP000245429">
    <property type="component" value="Chromosome"/>
</dbReference>
<evidence type="ECO:0000313" key="3">
    <source>
        <dbReference type="EMBL" id="AWM15371.1"/>
    </source>
</evidence>
<organism evidence="3 4">
    <name type="scientific">Flavobacterium sediminis</name>
    <dbReference type="NCBI Taxonomy" id="2201181"/>
    <lineage>
        <taxon>Bacteria</taxon>
        <taxon>Pseudomonadati</taxon>
        <taxon>Bacteroidota</taxon>
        <taxon>Flavobacteriia</taxon>
        <taxon>Flavobacteriales</taxon>
        <taxon>Flavobacteriaceae</taxon>
        <taxon>Flavobacterium</taxon>
    </lineage>
</organism>
<dbReference type="CDD" id="cd05379">
    <property type="entry name" value="CAP_bacterial"/>
    <property type="match status" value="1"/>
</dbReference>
<dbReference type="OrthoDB" id="982527at2"/>
<sequence length="163" mass="18379">MKRNVINLFALLFTIVLTSCSAESVEDSITTTETQKNYSHSNEELEVLDLINTYRVNQGLTPLSIIEHISYKSNEHNNYMVSVNAVNHDGFEQRKVNFENVLGAYRVGENVAFGYSSPQSVVNAWIASSGHLSNIEGDYTHFGISITLDAEGRKYYTNMFIKK</sequence>